<reference evidence="2" key="2">
    <citation type="submission" date="2020-09" db="EMBL/GenBank/DDBJ databases">
        <authorList>
            <person name="Sun Q."/>
            <person name="Zhou Y."/>
        </authorList>
    </citation>
    <scope>NUCLEOTIDE SEQUENCE</scope>
    <source>
        <strain evidence="2">CGMCC 1.8984</strain>
    </source>
</reference>
<evidence type="ECO:0000313" key="3">
    <source>
        <dbReference type="Proteomes" id="UP000636956"/>
    </source>
</evidence>
<dbReference type="Proteomes" id="UP000636956">
    <property type="component" value="Unassembled WGS sequence"/>
</dbReference>
<name>A0A917UNH4_9MICO</name>
<protein>
    <submittedName>
        <fullName evidence="2">Uncharacterized protein</fullName>
    </submittedName>
</protein>
<sequence length="79" mass="8490">MGTTSTGTPAAGARIVVPWPPCTNEQAGRPQQLAVVAEDTHLDTRRARERCRIDGRPGRDDSTHAEVGERPVSRCVPTA</sequence>
<gene>
    <name evidence="2" type="ORF">GCM10011372_04750</name>
</gene>
<feature type="compositionally biased region" description="Basic and acidic residues" evidence="1">
    <location>
        <begin position="53"/>
        <end position="72"/>
    </location>
</feature>
<evidence type="ECO:0000313" key="2">
    <source>
        <dbReference type="EMBL" id="GGJ69968.1"/>
    </source>
</evidence>
<keyword evidence="3" id="KW-1185">Reference proteome</keyword>
<proteinExistence type="predicted"/>
<dbReference type="AlphaFoldDB" id="A0A917UNH4"/>
<feature type="region of interest" description="Disordered" evidence="1">
    <location>
        <begin position="53"/>
        <end position="79"/>
    </location>
</feature>
<organism evidence="2 3">
    <name type="scientific">Agromyces bauzanensis</name>
    <dbReference type="NCBI Taxonomy" id="1308924"/>
    <lineage>
        <taxon>Bacteria</taxon>
        <taxon>Bacillati</taxon>
        <taxon>Actinomycetota</taxon>
        <taxon>Actinomycetes</taxon>
        <taxon>Micrococcales</taxon>
        <taxon>Microbacteriaceae</taxon>
        <taxon>Agromyces</taxon>
    </lineage>
</organism>
<dbReference type="RefSeq" id="WP_344998786.1">
    <property type="nucleotide sequence ID" value="NZ_BAABFW010000003.1"/>
</dbReference>
<dbReference type="EMBL" id="BMMD01000002">
    <property type="protein sequence ID" value="GGJ69968.1"/>
    <property type="molecule type" value="Genomic_DNA"/>
</dbReference>
<reference evidence="2" key="1">
    <citation type="journal article" date="2014" name="Int. J. Syst. Evol. Microbiol.">
        <title>Complete genome sequence of Corynebacterium casei LMG S-19264T (=DSM 44701T), isolated from a smear-ripened cheese.</title>
        <authorList>
            <consortium name="US DOE Joint Genome Institute (JGI-PGF)"/>
            <person name="Walter F."/>
            <person name="Albersmeier A."/>
            <person name="Kalinowski J."/>
            <person name="Ruckert C."/>
        </authorList>
    </citation>
    <scope>NUCLEOTIDE SEQUENCE</scope>
    <source>
        <strain evidence="2">CGMCC 1.8984</strain>
    </source>
</reference>
<evidence type="ECO:0000256" key="1">
    <source>
        <dbReference type="SAM" id="MobiDB-lite"/>
    </source>
</evidence>
<accession>A0A917UNH4</accession>
<comment type="caution">
    <text evidence="2">The sequence shown here is derived from an EMBL/GenBank/DDBJ whole genome shotgun (WGS) entry which is preliminary data.</text>
</comment>